<evidence type="ECO:0000256" key="2">
    <source>
        <dbReference type="ARBA" id="ARBA00022857"/>
    </source>
</evidence>
<reference evidence="5 6" key="1">
    <citation type="journal article" date="2020" name="ISME J.">
        <title>Uncovering the hidden diversity of litter-decomposition mechanisms in mushroom-forming fungi.</title>
        <authorList>
            <person name="Floudas D."/>
            <person name="Bentzer J."/>
            <person name="Ahren D."/>
            <person name="Johansson T."/>
            <person name="Persson P."/>
            <person name="Tunlid A."/>
        </authorList>
    </citation>
    <scope>NUCLEOTIDE SEQUENCE [LARGE SCALE GENOMIC DNA]</scope>
    <source>
        <strain evidence="5 6">CBS 291.85</strain>
    </source>
</reference>
<gene>
    <name evidence="5" type="ORF">D9758_013584</name>
</gene>
<dbReference type="SUPFAM" id="SSF51735">
    <property type="entry name" value="NAD(P)-binding Rossmann-fold domains"/>
    <property type="match status" value="1"/>
</dbReference>
<dbReference type="Pfam" id="PF13561">
    <property type="entry name" value="adh_short_C2"/>
    <property type="match status" value="1"/>
</dbReference>
<dbReference type="PANTHER" id="PTHR43618">
    <property type="entry name" value="7-ALPHA-HYDROXYSTEROID DEHYDROGENASE"/>
    <property type="match status" value="1"/>
</dbReference>
<dbReference type="OrthoDB" id="3819888at2759"/>
<dbReference type="GO" id="GO:0016491">
    <property type="term" value="F:oxidoreductase activity"/>
    <property type="evidence" value="ECO:0007669"/>
    <property type="project" value="UniProtKB-KW"/>
</dbReference>
<evidence type="ECO:0000256" key="1">
    <source>
        <dbReference type="ARBA" id="ARBA00006484"/>
    </source>
</evidence>
<dbReference type="Proteomes" id="UP000559256">
    <property type="component" value="Unassembled WGS sequence"/>
</dbReference>
<dbReference type="PRINTS" id="PR00081">
    <property type="entry name" value="GDHRDH"/>
</dbReference>
<comment type="caution">
    <text evidence="5">The sequence shown here is derived from an EMBL/GenBank/DDBJ whole genome shotgun (WGS) entry which is preliminary data.</text>
</comment>
<dbReference type="PANTHER" id="PTHR43618:SF4">
    <property type="entry name" value="SHORT CHAIN DEHYDROGENASE_REDUCTASE FAMILY (AFU_ORTHOLOGUE AFUA_7G04540)"/>
    <property type="match status" value="1"/>
</dbReference>
<sequence>MPELQALIWVFSKAEMRLRMQKSAILFSVLEDSFEQWAEILKTNTAAPHFVTMGFLSLLERGACTREGETSSVINISAVGGTAKVLLGVVAYPVSKALKAAVNHLTEVLATQFALQNIPVRVNTISPGLFPSEMTATPKEIARWAAKPVPGTFNPSPLLRAGRQLEIGTAAVFLSSVAGLEGKLMIAVYHHSAKYGDLDHHWQHDLFTKFPFKTTSFILWSLISLTRNNKRILSESLTRGRPTRYWKRRFSRNVKVNDAGTSKAGKYKECSSVPKPGANSGARRMLL</sequence>
<organism evidence="5 6">
    <name type="scientific">Tetrapyrgos nigripes</name>
    <dbReference type="NCBI Taxonomy" id="182062"/>
    <lineage>
        <taxon>Eukaryota</taxon>
        <taxon>Fungi</taxon>
        <taxon>Dikarya</taxon>
        <taxon>Basidiomycota</taxon>
        <taxon>Agaricomycotina</taxon>
        <taxon>Agaricomycetes</taxon>
        <taxon>Agaricomycetidae</taxon>
        <taxon>Agaricales</taxon>
        <taxon>Marasmiineae</taxon>
        <taxon>Marasmiaceae</taxon>
        <taxon>Tetrapyrgos</taxon>
    </lineage>
</organism>
<dbReference type="Gene3D" id="3.40.50.720">
    <property type="entry name" value="NAD(P)-binding Rossmann-like Domain"/>
    <property type="match status" value="1"/>
</dbReference>
<keyword evidence="2" id="KW-0521">NADP</keyword>
<evidence type="ECO:0000256" key="3">
    <source>
        <dbReference type="ARBA" id="ARBA00023002"/>
    </source>
</evidence>
<evidence type="ECO:0000313" key="5">
    <source>
        <dbReference type="EMBL" id="KAF5337503.1"/>
    </source>
</evidence>
<feature type="region of interest" description="Disordered" evidence="4">
    <location>
        <begin position="264"/>
        <end position="287"/>
    </location>
</feature>
<keyword evidence="3" id="KW-0560">Oxidoreductase</keyword>
<name>A0A8H5C9N9_9AGAR</name>
<proteinExistence type="inferred from homology"/>
<protein>
    <submittedName>
        <fullName evidence="5">Uncharacterized protein</fullName>
    </submittedName>
</protein>
<accession>A0A8H5C9N9</accession>
<dbReference type="InterPro" id="IPR036291">
    <property type="entry name" value="NAD(P)-bd_dom_sf"/>
</dbReference>
<evidence type="ECO:0000256" key="4">
    <source>
        <dbReference type="SAM" id="MobiDB-lite"/>
    </source>
</evidence>
<dbReference type="EMBL" id="JAACJM010000217">
    <property type="protein sequence ID" value="KAF5337503.1"/>
    <property type="molecule type" value="Genomic_DNA"/>
</dbReference>
<dbReference type="InterPro" id="IPR002347">
    <property type="entry name" value="SDR_fam"/>
</dbReference>
<evidence type="ECO:0000313" key="6">
    <source>
        <dbReference type="Proteomes" id="UP000559256"/>
    </source>
</evidence>
<comment type="similarity">
    <text evidence="1">Belongs to the short-chain dehydrogenases/reductases (SDR) family.</text>
</comment>
<dbReference type="InterPro" id="IPR052178">
    <property type="entry name" value="Sec_Metab_Biosynth_SDR"/>
</dbReference>
<dbReference type="AlphaFoldDB" id="A0A8H5C9N9"/>
<keyword evidence="6" id="KW-1185">Reference proteome</keyword>